<sequence length="318" mass="37429">MEDYLSYRGFGYLRLDGTTKAEDRGDLLKKFNDKQSEYFIFLLSTRAGGLGLNLQTADTVIIFDSDWNPHQDLQAQDRAHRIGQQNEVRVLRLMTVNSVEERILAAARYKLNMDEKVIQAGMFDQKSTGTERQQFLQHILHQDGDDEEEENEVPDDETVNQMIARSENEFELFQKMDLERRREDAKLGSARKSRLLEISELPDWLIKEDDEVDCWNYEDNDSILGRGSRHRKEVDYTDSLTEKEWLKAIDNTGDYEEEDEEEEKIKKKKGRKRRKRGDESDCEVDSIIKRKTKLQIGDTKIKKQMKRLMAIVTRYTDR</sequence>
<dbReference type="InterPro" id="IPR029295">
    <property type="entry name" value="SnAC"/>
</dbReference>
<evidence type="ECO:0000256" key="4">
    <source>
        <dbReference type="SAM" id="MobiDB-lite"/>
    </source>
</evidence>
<dbReference type="OrthoDB" id="6769882at2759"/>
<dbReference type="PROSITE" id="PS51194">
    <property type="entry name" value="HELICASE_CTER"/>
    <property type="match status" value="1"/>
</dbReference>
<dbReference type="Gene3D" id="3.40.50.300">
    <property type="entry name" value="P-loop containing nucleotide triphosphate hydrolases"/>
    <property type="match status" value="1"/>
</dbReference>
<accession>A0A9P0GVM1</accession>
<gene>
    <name evidence="6" type="ORF">DIABBA_LOCUS9874</name>
</gene>
<keyword evidence="3" id="KW-0539">Nucleus</keyword>
<evidence type="ECO:0000313" key="7">
    <source>
        <dbReference type="Proteomes" id="UP001153709"/>
    </source>
</evidence>
<proteinExistence type="predicted"/>
<dbReference type="SMART" id="SM01314">
    <property type="entry name" value="SnAC"/>
    <property type="match status" value="1"/>
</dbReference>
<evidence type="ECO:0000256" key="3">
    <source>
        <dbReference type="ARBA" id="ARBA00023242"/>
    </source>
</evidence>
<dbReference type="AlphaFoldDB" id="A0A9P0GVM1"/>
<evidence type="ECO:0000259" key="5">
    <source>
        <dbReference type="PROSITE" id="PS51194"/>
    </source>
</evidence>
<evidence type="ECO:0000313" key="6">
    <source>
        <dbReference type="EMBL" id="CAH1282225.1"/>
    </source>
</evidence>
<dbReference type="SUPFAM" id="SSF52540">
    <property type="entry name" value="P-loop containing nucleoside triphosphate hydrolases"/>
    <property type="match status" value="1"/>
</dbReference>
<dbReference type="GO" id="GO:0042393">
    <property type="term" value="F:histone binding"/>
    <property type="evidence" value="ECO:0007669"/>
    <property type="project" value="InterPro"/>
</dbReference>
<dbReference type="Proteomes" id="UP001153709">
    <property type="component" value="Chromosome 6"/>
</dbReference>
<feature type="compositionally biased region" description="Basic residues" evidence="4">
    <location>
        <begin position="266"/>
        <end position="275"/>
    </location>
</feature>
<feature type="region of interest" description="Disordered" evidence="4">
    <location>
        <begin position="256"/>
        <end position="282"/>
    </location>
</feature>
<dbReference type="GO" id="GO:0005634">
    <property type="term" value="C:nucleus"/>
    <property type="evidence" value="ECO:0007669"/>
    <property type="project" value="UniProtKB-SubCell"/>
</dbReference>
<name>A0A9P0GVM1_DIABA</name>
<protein>
    <recommendedName>
        <fullName evidence="5">Helicase C-terminal domain-containing protein</fullName>
    </recommendedName>
</protein>
<dbReference type="Pfam" id="PF00271">
    <property type="entry name" value="Helicase_C"/>
    <property type="match status" value="1"/>
</dbReference>
<evidence type="ECO:0000256" key="1">
    <source>
        <dbReference type="ARBA" id="ARBA00004123"/>
    </source>
</evidence>
<dbReference type="Pfam" id="PF14619">
    <property type="entry name" value="SnAC"/>
    <property type="match status" value="1"/>
</dbReference>
<keyword evidence="7" id="KW-1185">Reference proteome</keyword>
<dbReference type="InterPro" id="IPR001650">
    <property type="entry name" value="Helicase_C-like"/>
</dbReference>
<dbReference type="PANTHER" id="PTHR10799">
    <property type="entry name" value="SNF2/RAD54 HELICASE FAMILY"/>
    <property type="match status" value="1"/>
</dbReference>
<comment type="subcellular location">
    <subcellularLocation>
        <location evidence="1">Nucleus</location>
    </subcellularLocation>
</comment>
<dbReference type="InterPro" id="IPR049730">
    <property type="entry name" value="SNF2/RAD54-like_C"/>
</dbReference>
<reference evidence="6" key="1">
    <citation type="submission" date="2022-01" db="EMBL/GenBank/DDBJ databases">
        <authorList>
            <person name="King R."/>
        </authorList>
    </citation>
    <scope>NUCLEOTIDE SEQUENCE</scope>
</reference>
<dbReference type="GO" id="GO:0016787">
    <property type="term" value="F:hydrolase activity"/>
    <property type="evidence" value="ECO:0007669"/>
    <property type="project" value="UniProtKB-KW"/>
</dbReference>
<dbReference type="InterPro" id="IPR027417">
    <property type="entry name" value="P-loop_NTPase"/>
</dbReference>
<feature type="domain" description="Helicase C-terminal" evidence="5">
    <location>
        <begin position="1"/>
        <end position="134"/>
    </location>
</feature>
<evidence type="ECO:0000256" key="2">
    <source>
        <dbReference type="ARBA" id="ARBA00022801"/>
    </source>
</evidence>
<dbReference type="CDD" id="cd18793">
    <property type="entry name" value="SF2_C_SNF"/>
    <property type="match status" value="1"/>
</dbReference>
<keyword evidence="2" id="KW-0378">Hydrolase</keyword>
<dbReference type="SMART" id="SM00490">
    <property type="entry name" value="HELICc"/>
    <property type="match status" value="1"/>
</dbReference>
<organism evidence="6 7">
    <name type="scientific">Diabrotica balteata</name>
    <name type="common">Banded cucumber beetle</name>
    <dbReference type="NCBI Taxonomy" id="107213"/>
    <lineage>
        <taxon>Eukaryota</taxon>
        <taxon>Metazoa</taxon>
        <taxon>Ecdysozoa</taxon>
        <taxon>Arthropoda</taxon>
        <taxon>Hexapoda</taxon>
        <taxon>Insecta</taxon>
        <taxon>Pterygota</taxon>
        <taxon>Neoptera</taxon>
        <taxon>Endopterygota</taxon>
        <taxon>Coleoptera</taxon>
        <taxon>Polyphaga</taxon>
        <taxon>Cucujiformia</taxon>
        <taxon>Chrysomeloidea</taxon>
        <taxon>Chrysomelidae</taxon>
        <taxon>Galerucinae</taxon>
        <taxon>Diabroticina</taxon>
        <taxon>Diabroticites</taxon>
        <taxon>Diabrotica</taxon>
    </lineage>
</organism>
<dbReference type="EMBL" id="OU898281">
    <property type="protein sequence ID" value="CAH1282225.1"/>
    <property type="molecule type" value="Genomic_DNA"/>
</dbReference>